<feature type="region of interest" description="Disordered" evidence="1">
    <location>
        <begin position="15"/>
        <end position="86"/>
    </location>
</feature>
<evidence type="ECO:0000256" key="1">
    <source>
        <dbReference type="SAM" id="MobiDB-lite"/>
    </source>
</evidence>
<evidence type="ECO:0000313" key="3">
    <source>
        <dbReference type="Proteomes" id="UP001164746"/>
    </source>
</evidence>
<proteinExistence type="predicted"/>
<name>A0ABY7DDU0_MYAAR</name>
<gene>
    <name evidence="2" type="ORF">MAR_007564</name>
</gene>
<reference evidence="2" key="1">
    <citation type="submission" date="2022-11" db="EMBL/GenBank/DDBJ databases">
        <title>Centuries of genome instability and evolution in soft-shell clam transmissible cancer (bioRxiv).</title>
        <authorList>
            <person name="Hart S.F.M."/>
            <person name="Yonemitsu M.A."/>
            <person name="Giersch R.M."/>
            <person name="Beal B.F."/>
            <person name="Arriagada G."/>
            <person name="Davis B.W."/>
            <person name="Ostrander E.A."/>
            <person name="Goff S.P."/>
            <person name="Metzger M.J."/>
        </authorList>
    </citation>
    <scope>NUCLEOTIDE SEQUENCE</scope>
    <source>
        <strain evidence="2">MELC-2E11</strain>
        <tissue evidence="2">Siphon/mantle</tissue>
    </source>
</reference>
<evidence type="ECO:0000313" key="2">
    <source>
        <dbReference type="EMBL" id="WAQ95093.1"/>
    </source>
</evidence>
<accession>A0ABY7DDU0</accession>
<feature type="compositionally biased region" description="Basic residues" evidence="1">
    <location>
        <begin position="71"/>
        <end position="82"/>
    </location>
</feature>
<dbReference type="EMBL" id="CP111012">
    <property type="protein sequence ID" value="WAQ95093.1"/>
    <property type="molecule type" value="Genomic_DNA"/>
</dbReference>
<keyword evidence="3" id="KW-1185">Reference proteome</keyword>
<sequence>MPYRFGIPMLKTGVSVGRYPNRKPHPSGAPPPRNLAHKPHPLGASAVGTRQRGVCSGSDSAYVTEDEGGRKPHRKESQKHHLNGCNESHLNGCNESHLNGCNESHLNGCNESHLNGCNESHLNGCNESHLYW</sequence>
<organism evidence="2 3">
    <name type="scientific">Mya arenaria</name>
    <name type="common">Soft-shell clam</name>
    <dbReference type="NCBI Taxonomy" id="6604"/>
    <lineage>
        <taxon>Eukaryota</taxon>
        <taxon>Metazoa</taxon>
        <taxon>Spiralia</taxon>
        <taxon>Lophotrochozoa</taxon>
        <taxon>Mollusca</taxon>
        <taxon>Bivalvia</taxon>
        <taxon>Autobranchia</taxon>
        <taxon>Heteroconchia</taxon>
        <taxon>Euheterodonta</taxon>
        <taxon>Imparidentia</taxon>
        <taxon>Neoheterodontei</taxon>
        <taxon>Myida</taxon>
        <taxon>Myoidea</taxon>
        <taxon>Myidae</taxon>
        <taxon>Mya</taxon>
    </lineage>
</organism>
<dbReference type="Proteomes" id="UP001164746">
    <property type="component" value="Chromosome 1"/>
</dbReference>
<protein>
    <submittedName>
        <fullName evidence="2">Uncharacterized protein</fullName>
    </submittedName>
</protein>